<evidence type="ECO:0008006" key="6">
    <source>
        <dbReference type="Google" id="ProtNLM"/>
    </source>
</evidence>
<dbReference type="OrthoDB" id="9804829at2"/>
<keyword evidence="1" id="KW-0472">Membrane</keyword>
<comment type="caution">
    <text evidence="3">The sequence shown here is derived from an EMBL/GenBank/DDBJ whole genome shotgun (WGS) entry which is preliminary data.</text>
</comment>
<feature type="transmembrane region" description="Helical" evidence="1">
    <location>
        <begin position="79"/>
        <end position="102"/>
    </location>
</feature>
<evidence type="ECO:0000313" key="5">
    <source>
        <dbReference type="Proteomes" id="UP000075526"/>
    </source>
</evidence>
<gene>
    <name evidence="2" type="ORF">AD933_12165</name>
    <name evidence="3" type="ORF">AD951_11250</name>
</gene>
<name>A0A087PTA5_9PROT</name>
<dbReference type="RefSeq" id="WP_043550250.1">
    <property type="nucleotide sequence ID" value="NZ_JBDNKN010000009.1"/>
</dbReference>
<reference evidence="4 5" key="1">
    <citation type="submission" date="2015-06" db="EMBL/GenBank/DDBJ databases">
        <title>Improved classification and identification of acetic acid bacteria using matrix-assisted laser desorption/ionization time-of-flight mass spectrometry; Gluconobacter nephelii and Gluconobacter uchimurae are later heterotypic synonyms of Gluconobacter japonicus and Gluconobacter oxydans, respectively.</title>
        <authorList>
            <person name="Li L."/>
            <person name="Cleenwerck I."/>
            <person name="De Vuyst L."/>
            <person name="Vandamme P."/>
        </authorList>
    </citation>
    <scope>NUCLEOTIDE SEQUENCE [LARGE SCALE GENOMIC DNA]</scope>
    <source>
        <strain evidence="2 5">LMG 1552</strain>
        <strain evidence="3 4">LMG 1699</strain>
    </source>
</reference>
<dbReference type="Proteomes" id="UP000075526">
    <property type="component" value="Unassembled WGS sequence"/>
</dbReference>
<sequence>MNSRQMFLDQLRAGLKGLPRSVVEDILAEYTAHFDEGRAAGRSDGEIAAALGDPGRLAREVRAETGVRRWEDERSLSNALGAIVGILGLAALDLLVVLPVLMTVGSVDLAFFIAGACICLAGSLMLPFALINMLPGFDGDWLQGLLISLGMASGGASIVAVCALFTIGTLNLLIRYGRAHYRLIAKANPS</sequence>
<dbReference type="EMBL" id="LHZX01000308">
    <property type="protein sequence ID" value="KXV68435.1"/>
    <property type="molecule type" value="Genomic_DNA"/>
</dbReference>
<evidence type="ECO:0000313" key="3">
    <source>
        <dbReference type="EMBL" id="KXV68435.1"/>
    </source>
</evidence>
<dbReference type="Proteomes" id="UP000075377">
    <property type="component" value="Unassembled WGS sequence"/>
</dbReference>
<organism evidence="3 4">
    <name type="scientific">Acetobacter malorum</name>
    <dbReference type="NCBI Taxonomy" id="178901"/>
    <lineage>
        <taxon>Bacteria</taxon>
        <taxon>Pseudomonadati</taxon>
        <taxon>Pseudomonadota</taxon>
        <taxon>Alphaproteobacteria</taxon>
        <taxon>Acetobacterales</taxon>
        <taxon>Acetobacteraceae</taxon>
        <taxon>Acetobacter</taxon>
    </lineage>
</organism>
<protein>
    <recommendedName>
        <fullName evidence="6">DUF1700 domain-containing protein</fullName>
    </recommendedName>
</protein>
<dbReference type="PATRIC" id="fig|178901.10.peg.825"/>
<keyword evidence="1" id="KW-0812">Transmembrane</keyword>
<proteinExistence type="predicted"/>
<evidence type="ECO:0000313" key="4">
    <source>
        <dbReference type="Proteomes" id="UP000075377"/>
    </source>
</evidence>
<accession>A0A087PTA5</accession>
<dbReference type="Pfam" id="PF22564">
    <property type="entry name" value="HAAS"/>
    <property type="match status" value="1"/>
</dbReference>
<dbReference type="EMBL" id="LHZF01000173">
    <property type="protein sequence ID" value="KXV14329.1"/>
    <property type="molecule type" value="Genomic_DNA"/>
</dbReference>
<feature type="transmembrane region" description="Helical" evidence="1">
    <location>
        <begin position="151"/>
        <end position="174"/>
    </location>
</feature>
<evidence type="ECO:0000313" key="2">
    <source>
        <dbReference type="EMBL" id="KXV14329.1"/>
    </source>
</evidence>
<feature type="transmembrane region" description="Helical" evidence="1">
    <location>
        <begin position="109"/>
        <end position="131"/>
    </location>
</feature>
<dbReference type="AlphaFoldDB" id="A0A087PTA5"/>
<keyword evidence="1" id="KW-1133">Transmembrane helix</keyword>
<evidence type="ECO:0000256" key="1">
    <source>
        <dbReference type="SAM" id="Phobius"/>
    </source>
</evidence>